<name>A0A8X6IFA4_NEPPI</name>
<dbReference type="EMBL" id="BMAW01044082">
    <property type="protein sequence ID" value="GFS42768.1"/>
    <property type="molecule type" value="Genomic_DNA"/>
</dbReference>
<dbReference type="PANTHER" id="PTHR38681">
    <property type="entry name" value="RETROVIRUS-RELATED POL POLYPROTEIN FROM TRANSPOSON 412-LIKE PROTEIN-RELATED"/>
    <property type="match status" value="1"/>
</dbReference>
<feature type="chain" id="PRO_5036459766" evidence="2">
    <location>
        <begin position="25"/>
        <end position="163"/>
    </location>
</feature>
<dbReference type="AlphaFoldDB" id="A0A8X6IFA4"/>
<dbReference type="PANTHER" id="PTHR38681:SF1">
    <property type="entry name" value="RETROVIRUS-RELATED POL POLYPROTEIN FROM TRANSPOSON 412-LIKE PROTEIN"/>
    <property type="match status" value="1"/>
</dbReference>
<evidence type="ECO:0000256" key="2">
    <source>
        <dbReference type="SAM" id="SignalP"/>
    </source>
</evidence>
<keyword evidence="4" id="KW-1185">Reference proteome</keyword>
<feature type="signal peptide" evidence="2">
    <location>
        <begin position="1"/>
        <end position="24"/>
    </location>
</feature>
<proteinExistence type="predicted"/>
<gene>
    <name evidence="3" type="primary">AVEN_212884_1</name>
    <name evidence="3" type="ORF">NPIL_270861</name>
</gene>
<evidence type="ECO:0000256" key="1">
    <source>
        <dbReference type="SAM" id="MobiDB-lite"/>
    </source>
</evidence>
<sequence length="163" mass="18461">MAHGNAQCTKVLPTILMGFLRLLGKFFCPFKPSADSVTFVGRLRESMQYLLPPTTRHHGHHTIFVSKDFAICSHVFLRTDFLKKGLQSPYEGPYKVFDRTEKVFWILSYGKEFSMRIDSLKPLCPPNPQRVGGHTSKSEREEKSAPSTRGSSTLGTRKAEKNL</sequence>
<dbReference type="OrthoDB" id="6425810at2759"/>
<evidence type="ECO:0000313" key="3">
    <source>
        <dbReference type="EMBL" id="GFS42768.1"/>
    </source>
</evidence>
<reference evidence="3" key="1">
    <citation type="submission" date="2020-08" db="EMBL/GenBank/DDBJ databases">
        <title>Multicomponent nature underlies the extraordinary mechanical properties of spider dragline silk.</title>
        <authorList>
            <person name="Kono N."/>
            <person name="Nakamura H."/>
            <person name="Mori M."/>
            <person name="Yoshida Y."/>
            <person name="Ohtoshi R."/>
            <person name="Malay A.D."/>
            <person name="Moran D.A.P."/>
            <person name="Tomita M."/>
            <person name="Numata K."/>
            <person name="Arakawa K."/>
        </authorList>
    </citation>
    <scope>NUCLEOTIDE SEQUENCE</scope>
</reference>
<protein>
    <submittedName>
        <fullName evidence="3">Uncharacterized protein</fullName>
    </submittedName>
</protein>
<evidence type="ECO:0000313" key="4">
    <source>
        <dbReference type="Proteomes" id="UP000887013"/>
    </source>
</evidence>
<organism evidence="3 4">
    <name type="scientific">Nephila pilipes</name>
    <name type="common">Giant wood spider</name>
    <name type="synonym">Nephila maculata</name>
    <dbReference type="NCBI Taxonomy" id="299642"/>
    <lineage>
        <taxon>Eukaryota</taxon>
        <taxon>Metazoa</taxon>
        <taxon>Ecdysozoa</taxon>
        <taxon>Arthropoda</taxon>
        <taxon>Chelicerata</taxon>
        <taxon>Arachnida</taxon>
        <taxon>Araneae</taxon>
        <taxon>Araneomorphae</taxon>
        <taxon>Entelegynae</taxon>
        <taxon>Araneoidea</taxon>
        <taxon>Nephilidae</taxon>
        <taxon>Nephila</taxon>
    </lineage>
</organism>
<accession>A0A8X6IFA4</accession>
<keyword evidence="2" id="KW-0732">Signal</keyword>
<feature type="region of interest" description="Disordered" evidence="1">
    <location>
        <begin position="124"/>
        <end position="163"/>
    </location>
</feature>
<comment type="caution">
    <text evidence="3">The sequence shown here is derived from an EMBL/GenBank/DDBJ whole genome shotgun (WGS) entry which is preliminary data.</text>
</comment>
<feature type="compositionally biased region" description="Polar residues" evidence="1">
    <location>
        <begin position="145"/>
        <end position="155"/>
    </location>
</feature>
<dbReference type="Proteomes" id="UP000887013">
    <property type="component" value="Unassembled WGS sequence"/>
</dbReference>